<dbReference type="PROSITE" id="PS51450">
    <property type="entry name" value="LRR"/>
    <property type="match status" value="2"/>
</dbReference>
<evidence type="ECO:0000256" key="3">
    <source>
        <dbReference type="PROSITE-ProRule" id="PRU10141"/>
    </source>
</evidence>
<keyword evidence="1" id="KW-0433">Leucine-rich repeat</keyword>
<keyword evidence="3" id="KW-0067">ATP-binding</keyword>
<evidence type="ECO:0000256" key="1">
    <source>
        <dbReference type="ARBA" id="ARBA00022614"/>
    </source>
</evidence>
<gene>
    <name evidence="5" type="primary">sspH1</name>
    <name evidence="5" type="ORF">MSP8886_03279</name>
</gene>
<dbReference type="Gene3D" id="3.30.200.20">
    <property type="entry name" value="Phosphorylase Kinase, domain 1"/>
    <property type="match status" value="1"/>
</dbReference>
<name>A0A1A8TMB4_9GAMM</name>
<dbReference type="InterPro" id="IPR001611">
    <property type="entry name" value="Leu-rich_rpt"/>
</dbReference>
<dbReference type="InterPro" id="IPR017441">
    <property type="entry name" value="Protein_kinase_ATP_BS"/>
</dbReference>
<keyword evidence="2" id="KW-0677">Repeat</keyword>
<dbReference type="RefSeq" id="WP_067018349.1">
    <property type="nucleotide sequence ID" value="NZ_FLOB01000009.1"/>
</dbReference>
<dbReference type="Proteomes" id="UP000092544">
    <property type="component" value="Unassembled WGS sequence"/>
</dbReference>
<dbReference type="InterPro" id="IPR011009">
    <property type="entry name" value="Kinase-like_dom_sf"/>
</dbReference>
<dbReference type="PROSITE" id="PS50011">
    <property type="entry name" value="PROTEIN_KINASE_DOM"/>
    <property type="match status" value="1"/>
</dbReference>
<dbReference type="EC" id="6.3.2.-" evidence="5"/>
<dbReference type="InterPro" id="IPR032675">
    <property type="entry name" value="LRR_dom_sf"/>
</dbReference>
<evidence type="ECO:0000259" key="4">
    <source>
        <dbReference type="PROSITE" id="PS50011"/>
    </source>
</evidence>
<sequence length="395" mass="44033">MHTLEQLNSGELKGITRLQLSAHLTDFPEAIYDLADSLEILDLSGNQLSELPEDLHRLTRLRVLFCSNNLFTRLPDVLGQCEKLEMIGFKHNKIVEVPARSLPKITRWLILTDNCIEALPECIGELPRLQKLALAGNRLTSLPDSLANCQNLELIRLSANQLTSFPEVLLTLPRLAWLAFSGNPFCAARDTHDEFKTVAYEDVVLHNLLGQGASGMIWQASWRHNPLHFADTVAVKVFKGEVTSDGYPEDELDACLSVGAHDNLVRPLAKIREAACSALVMDLIPSDYVNLGQPPSLASCTRDTFTQGQAFSRAAVDYIIEQMQSLVLHFKQQKVSHGDLYAHNVLINAEGHILFGDFGAASKYANLPEHQQKGIERIEQRSLDFFIEDMLSLVV</sequence>
<evidence type="ECO:0000256" key="2">
    <source>
        <dbReference type="ARBA" id="ARBA00022737"/>
    </source>
</evidence>
<dbReference type="SUPFAM" id="SSF56112">
    <property type="entry name" value="Protein kinase-like (PK-like)"/>
    <property type="match status" value="1"/>
</dbReference>
<dbReference type="SMART" id="SM00364">
    <property type="entry name" value="LRR_BAC"/>
    <property type="match status" value="4"/>
</dbReference>
<dbReference type="GO" id="GO:0005737">
    <property type="term" value="C:cytoplasm"/>
    <property type="evidence" value="ECO:0007669"/>
    <property type="project" value="TreeGrafter"/>
</dbReference>
<feature type="domain" description="Protein kinase" evidence="4">
    <location>
        <begin position="203"/>
        <end position="395"/>
    </location>
</feature>
<accession>A0A1A8TMB4</accession>
<reference evidence="5 6" key="1">
    <citation type="submission" date="2016-06" db="EMBL/GenBank/DDBJ databases">
        <authorList>
            <person name="Kjaerup R.B."/>
            <person name="Dalgaard T.S."/>
            <person name="Juul-Madsen H.R."/>
        </authorList>
    </citation>
    <scope>NUCLEOTIDE SEQUENCE [LARGE SCALE GENOMIC DNA]</scope>
    <source>
        <strain evidence="5 6">CECT 8886</strain>
    </source>
</reference>
<dbReference type="SMART" id="SM00369">
    <property type="entry name" value="LRR_TYP"/>
    <property type="match status" value="4"/>
</dbReference>
<dbReference type="SUPFAM" id="SSF52058">
    <property type="entry name" value="L domain-like"/>
    <property type="match status" value="1"/>
</dbReference>
<dbReference type="GO" id="GO:0004672">
    <property type="term" value="F:protein kinase activity"/>
    <property type="evidence" value="ECO:0007669"/>
    <property type="project" value="InterPro"/>
</dbReference>
<organism evidence="5 6">
    <name type="scientific">Marinomonas spartinae</name>
    <dbReference type="NCBI Taxonomy" id="1792290"/>
    <lineage>
        <taxon>Bacteria</taxon>
        <taxon>Pseudomonadati</taxon>
        <taxon>Pseudomonadota</taxon>
        <taxon>Gammaproteobacteria</taxon>
        <taxon>Oceanospirillales</taxon>
        <taxon>Oceanospirillaceae</taxon>
        <taxon>Marinomonas</taxon>
    </lineage>
</organism>
<dbReference type="PROSITE" id="PS00107">
    <property type="entry name" value="PROTEIN_KINASE_ATP"/>
    <property type="match status" value="1"/>
</dbReference>
<dbReference type="PANTHER" id="PTHR48051:SF1">
    <property type="entry name" value="RAS SUPPRESSOR PROTEIN 1"/>
    <property type="match status" value="1"/>
</dbReference>
<dbReference type="Pfam" id="PF12799">
    <property type="entry name" value="LRR_4"/>
    <property type="match status" value="1"/>
</dbReference>
<dbReference type="InterPro" id="IPR000719">
    <property type="entry name" value="Prot_kinase_dom"/>
</dbReference>
<dbReference type="PANTHER" id="PTHR48051">
    <property type="match status" value="1"/>
</dbReference>
<dbReference type="Pfam" id="PF00069">
    <property type="entry name" value="Pkinase"/>
    <property type="match status" value="1"/>
</dbReference>
<dbReference type="InterPro" id="IPR050216">
    <property type="entry name" value="LRR_domain-containing"/>
</dbReference>
<dbReference type="AlphaFoldDB" id="A0A1A8TMB4"/>
<dbReference type="Pfam" id="PF13855">
    <property type="entry name" value="LRR_8"/>
    <property type="match status" value="1"/>
</dbReference>
<dbReference type="STRING" id="1792290.MSP8886_03279"/>
<dbReference type="InterPro" id="IPR025875">
    <property type="entry name" value="Leu-rich_rpt_4"/>
</dbReference>
<feature type="binding site" evidence="3">
    <location>
        <position position="236"/>
    </location>
    <ligand>
        <name>ATP</name>
        <dbReference type="ChEBI" id="CHEBI:30616"/>
    </ligand>
</feature>
<dbReference type="Gene3D" id="3.80.10.10">
    <property type="entry name" value="Ribonuclease Inhibitor"/>
    <property type="match status" value="2"/>
</dbReference>
<dbReference type="Gene3D" id="1.10.510.10">
    <property type="entry name" value="Transferase(Phosphotransferase) domain 1"/>
    <property type="match status" value="1"/>
</dbReference>
<evidence type="ECO:0000313" key="6">
    <source>
        <dbReference type="Proteomes" id="UP000092544"/>
    </source>
</evidence>
<keyword evidence="3" id="KW-0547">Nucleotide-binding</keyword>
<proteinExistence type="predicted"/>
<dbReference type="GO" id="GO:0005524">
    <property type="term" value="F:ATP binding"/>
    <property type="evidence" value="ECO:0007669"/>
    <property type="project" value="UniProtKB-UniRule"/>
</dbReference>
<evidence type="ECO:0000313" key="5">
    <source>
        <dbReference type="EMBL" id="SBS35137.1"/>
    </source>
</evidence>
<keyword evidence="6" id="KW-1185">Reference proteome</keyword>
<dbReference type="EMBL" id="FLOB01000009">
    <property type="protein sequence ID" value="SBS35137.1"/>
    <property type="molecule type" value="Genomic_DNA"/>
</dbReference>
<dbReference type="InterPro" id="IPR003591">
    <property type="entry name" value="Leu-rich_rpt_typical-subtyp"/>
</dbReference>
<protein>
    <submittedName>
        <fullName evidence="5">E3 ubiquitin-protein ligase sspH1</fullName>
        <ecNumber evidence="5">6.3.2.-</ecNumber>
    </submittedName>
</protein>
<dbReference type="OrthoDB" id="8532199at2"/>